<dbReference type="Proteomes" id="UP000317722">
    <property type="component" value="Unassembled WGS sequence"/>
</dbReference>
<accession>A0A502CVZ9</accession>
<dbReference type="OrthoDB" id="5193143at2"/>
<proteinExistence type="predicted"/>
<dbReference type="EMBL" id="RCZM01000004">
    <property type="protein sequence ID" value="TPG15921.1"/>
    <property type="molecule type" value="Genomic_DNA"/>
</dbReference>
<comment type="caution">
    <text evidence="1">The sequence shown here is derived from an EMBL/GenBank/DDBJ whole genome shotgun (WGS) entry which is preliminary data.</text>
</comment>
<reference evidence="1 2" key="1">
    <citation type="journal article" date="2019" name="Environ. Microbiol.">
        <title>Species interactions and distinct microbial communities in high Arctic permafrost affected cryosols are associated with the CH4 and CO2 gas fluxes.</title>
        <authorList>
            <person name="Altshuler I."/>
            <person name="Hamel J."/>
            <person name="Turney S."/>
            <person name="Magnuson E."/>
            <person name="Levesque R."/>
            <person name="Greer C."/>
            <person name="Whyte L.G."/>
        </authorList>
    </citation>
    <scope>NUCLEOTIDE SEQUENCE [LARGE SCALE GENOMIC DNA]</scope>
    <source>
        <strain evidence="1 2">S9.3A</strain>
    </source>
</reference>
<dbReference type="RefSeq" id="WP_140740913.1">
    <property type="nucleotide sequence ID" value="NZ_RCZM01000004.1"/>
</dbReference>
<dbReference type="AlphaFoldDB" id="A0A502CVZ9"/>
<name>A0A502CVZ9_9MICO</name>
<evidence type="ECO:0000313" key="1">
    <source>
        <dbReference type="EMBL" id="TPG15921.1"/>
    </source>
</evidence>
<sequence length="84" mass="9100">MTISPLPRHGDVIVGRDVTGRTLRISGHPESGRVVLSIWQDNVCRATLRLSPEDVPQFVEMLTRSAIARSDDADGGFRDLGTAG</sequence>
<keyword evidence="2" id="KW-1185">Reference proteome</keyword>
<organism evidence="1 2">
    <name type="scientific">Pedococcus bigeumensis</name>
    <dbReference type="NCBI Taxonomy" id="433644"/>
    <lineage>
        <taxon>Bacteria</taxon>
        <taxon>Bacillati</taxon>
        <taxon>Actinomycetota</taxon>
        <taxon>Actinomycetes</taxon>
        <taxon>Micrococcales</taxon>
        <taxon>Intrasporangiaceae</taxon>
        <taxon>Pedococcus</taxon>
    </lineage>
</organism>
<gene>
    <name evidence="1" type="ORF">EAH86_11760</name>
</gene>
<evidence type="ECO:0000313" key="2">
    <source>
        <dbReference type="Proteomes" id="UP000317722"/>
    </source>
</evidence>
<protein>
    <submittedName>
        <fullName evidence="1">Uncharacterized protein</fullName>
    </submittedName>
</protein>